<sequence>MSQLSPKPVQFKFGEYISQAIDLMKKDFGTIFLSFLCTIVLSIIPFCGLMAVGNFYKICYKIEKGIPTGAGEIFNFDDFVPYLIFQLYIFAGLILLFIPFGVFSITIDNDGMISGLARGIGMIFLAVVYFAILYVLLQAFYVPALITFKKITDIKTAWNISKIMTKGNLLTIFFFSIATAFLGELGIILCGIGIFLTLPFINVSHYFAFKDGLAQIEHDELTEIGKKY</sequence>
<reference evidence="3" key="1">
    <citation type="submission" date="2016-10" db="EMBL/GenBank/DDBJ databases">
        <authorList>
            <person name="Varghese N."/>
            <person name="Submissions S."/>
        </authorList>
    </citation>
    <scope>NUCLEOTIDE SEQUENCE [LARGE SCALE GENOMIC DNA]</scope>
    <source>
        <strain evidence="3">DSM 19684</strain>
    </source>
</reference>
<evidence type="ECO:0000313" key="3">
    <source>
        <dbReference type="Proteomes" id="UP000199203"/>
    </source>
</evidence>
<accession>A0A1G7FSA8</accession>
<dbReference type="Proteomes" id="UP000199203">
    <property type="component" value="Unassembled WGS sequence"/>
</dbReference>
<dbReference type="RefSeq" id="WP_139166547.1">
    <property type="nucleotide sequence ID" value="NZ_FNBH01000001.1"/>
</dbReference>
<proteinExistence type="predicted"/>
<keyword evidence="1" id="KW-1133">Transmembrane helix</keyword>
<protein>
    <recommendedName>
        <fullName evidence="4">DUF4013 domain-containing protein</fullName>
    </recommendedName>
</protein>
<keyword evidence="1" id="KW-0812">Transmembrane</keyword>
<organism evidence="2 3">
    <name type="scientific">Epilithonimonas hungarica</name>
    <dbReference type="NCBI Taxonomy" id="454006"/>
    <lineage>
        <taxon>Bacteria</taxon>
        <taxon>Pseudomonadati</taxon>
        <taxon>Bacteroidota</taxon>
        <taxon>Flavobacteriia</taxon>
        <taxon>Flavobacteriales</taxon>
        <taxon>Weeksellaceae</taxon>
        <taxon>Chryseobacterium group</taxon>
        <taxon>Epilithonimonas</taxon>
    </lineage>
</organism>
<evidence type="ECO:0000313" key="2">
    <source>
        <dbReference type="EMBL" id="SDE78754.1"/>
    </source>
</evidence>
<dbReference type="AlphaFoldDB" id="A0A1G7FSA8"/>
<name>A0A1G7FSA8_9FLAO</name>
<dbReference type="EMBL" id="FNBH01000001">
    <property type="protein sequence ID" value="SDE78754.1"/>
    <property type="molecule type" value="Genomic_DNA"/>
</dbReference>
<dbReference type="STRING" id="454006.SAMN05421825_0202"/>
<gene>
    <name evidence="2" type="ORF">SAMN05421825_0202</name>
</gene>
<dbReference type="OrthoDB" id="1274380at2"/>
<feature type="transmembrane region" description="Helical" evidence="1">
    <location>
        <begin position="169"/>
        <end position="201"/>
    </location>
</feature>
<evidence type="ECO:0000256" key="1">
    <source>
        <dbReference type="SAM" id="Phobius"/>
    </source>
</evidence>
<feature type="transmembrane region" description="Helical" evidence="1">
    <location>
        <begin position="119"/>
        <end position="148"/>
    </location>
</feature>
<keyword evidence="3" id="KW-1185">Reference proteome</keyword>
<evidence type="ECO:0008006" key="4">
    <source>
        <dbReference type="Google" id="ProtNLM"/>
    </source>
</evidence>
<feature type="transmembrane region" description="Helical" evidence="1">
    <location>
        <begin position="87"/>
        <end position="107"/>
    </location>
</feature>
<keyword evidence="1" id="KW-0472">Membrane</keyword>
<feature type="transmembrane region" description="Helical" evidence="1">
    <location>
        <begin position="31"/>
        <end position="56"/>
    </location>
</feature>